<dbReference type="RefSeq" id="WP_113969671.1">
    <property type="nucleotide sequence ID" value="NZ_QNRJ01000006.1"/>
</dbReference>
<dbReference type="Gene3D" id="3.40.50.720">
    <property type="entry name" value="NAD(P)-binding Rossmann-like Domain"/>
    <property type="match status" value="1"/>
</dbReference>
<gene>
    <name evidence="1" type="ORF">DET59_106267</name>
</gene>
<proteinExistence type="predicted"/>
<dbReference type="Proteomes" id="UP000252118">
    <property type="component" value="Unassembled WGS sequence"/>
</dbReference>
<evidence type="ECO:0000313" key="1">
    <source>
        <dbReference type="EMBL" id="RBP04475.1"/>
    </source>
</evidence>
<sequence>MGKLDPSMRLKVKRDTFYLPEPGRGVYFRNNLCSFRMEGSGIDQWVEKLLPMFNGEYSLEYLTNGLPGPYKNRVMEMAEVLHKNGFVRDVSRDLPHQLSEHAVKKFASQIEFVDSLADSGASRFETYRRTNVLAVGSGPILTSLVSSLIESGMAKLQVLLTDEGSTNRGRLLELVDHARRTDPEVELQEVTFSKGGWRETLKPFDSILYVSQKEDLEELDLLHGICRTDKKLFIPAICHRQKGIAGPIIHPDSEAGWESAWRRIHTPALRKENQVSIESAIPVAMIANMIVFELFKEITGVTKSDQRNRIFLLDTETLEGSWHSFLSHPLETGQLAAELVQSLETRLEQVSERSDPEKVLYLFTLLTSKETGIFHVWEEGDTKQLPLAQCRVQPVDALSEGPAELLDEVICSGLTHEEARREAGLKGVEMYASRLGSLIVPHETGEYIAIGAGATFAECLDRGLRKCLTDGLRKRESVQSSTISRLELDKVEDEACRYYLQALTTMQGQPEIGLGEEMAGFPVVYVRGRNGWYGNADLTITMALRNSLQHALFQAQNDKEAFDANPVGVALEQGKAERITIPANEDRTQPLKEAIETLKRNQKQVVVYELNIEPVFKQELAGVFGVLLREEGVQ</sequence>
<reference evidence="1 2" key="1">
    <citation type="submission" date="2018-06" db="EMBL/GenBank/DDBJ databases">
        <title>Freshwater and sediment microbial communities from various areas in North America, analyzing microbe dynamics in response to fracking.</title>
        <authorList>
            <person name="Lamendella R."/>
        </authorList>
    </citation>
    <scope>NUCLEOTIDE SEQUENCE [LARGE SCALE GENOMIC DNA]</scope>
    <source>
        <strain evidence="1 2">97B</strain>
    </source>
</reference>
<dbReference type="NCBIfam" id="TIGR03693">
    <property type="entry name" value="ocin_ThiF_like"/>
    <property type="match status" value="1"/>
</dbReference>
<comment type="caution">
    <text evidence="1">The sequence shown here is derived from an EMBL/GenBank/DDBJ whole genome shotgun (WGS) entry which is preliminary data.</text>
</comment>
<organism evidence="1 2">
    <name type="scientific">Rossellomorea aquimaris</name>
    <dbReference type="NCBI Taxonomy" id="189382"/>
    <lineage>
        <taxon>Bacteria</taxon>
        <taxon>Bacillati</taxon>
        <taxon>Bacillota</taxon>
        <taxon>Bacilli</taxon>
        <taxon>Bacillales</taxon>
        <taxon>Bacillaceae</taxon>
        <taxon>Rossellomorea</taxon>
    </lineage>
</organism>
<dbReference type="InterPro" id="IPR022368">
    <property type="entry name" value="Thiazole_bacteriocin_mat_put"/>
</dbReference>
<dbReference type="EMBL" id="QNRJ01000006">
    <property type="protein sequence ID" value="RBP04475.1"/>
    <property type="molecule type" value="Genomic_DNA"/>
</dbReference>
<protein>
    <submittedName>
        <fullName evidence="1">Putative thiazole-containing bacteriocin maturation protein</fullName>
    </submittedName>
</protein>
<dbReference type="AlphaFoldDB" id="A0A366ESM3"/>
<accession>A0A366ESM3</accession>
<dbReference type="OrthoDB" id="2369163at2"/>
<evidence type="ECO:0000313" key="2">
    <source>
        <dbReference type="Proteomes" id="UP000252118"/>
    </source>
</evidence>
<name>A0A366ESM3_9BACI</name>